<name>A0A2I4F0S2_JUGRE</name>
<evidence type="ECO:0000256" key="8">
    <source>
        <dbReference type="SAM" id="MobiDB-lite"/>
    </source>
</evidence>
<protein>
    <submittedName>
        <fullName evidence="10">GATA transcription factor 29-like</fullName>
    </submittedName>
</protein>
<reference evidence="10" key="1">
    <citation type="submission" date="2025-08" db="UniProtKB">
        <authorList>
            <consortium name="RefSeq"/>
        </authorList>
    </citation>
    <scope>IDENTIFICATION</scope>
    <source>
        <tissue evidence="10">Leaves</tissue>
    </source>
</reference>
<evidence type="ECO:0000256" key="3">
    <source>
        <dbReference type="ARBA" id="ARBA00022833"/>
    </source>
</evidence>
<organism evidence="9 10">
    <name type="scientific">Juglans regia</name>
    <name type="common">English walnut</name>
    <dbReference type="NCBI Taxonomy" id="51240"/>
    <lineage>
        <taxon>Eukaryota</taxon>
        <taxon>Viridiplantae</taxon>
        <taxon>Streptophyta</taxon>
        <taxon>Embryophyta</taxon>
        <taxon>Tracheophyta</taxon>
        <taxon>Spermatophyta</taxon>
        <taxon>Magnoliopsida</taxon>
        <taxon>eudicotyledons</taxon>
        <taxon>Gunneridae</taxon>
        <taxon>Pentapetalae</taxon>
        <taxon>rosids</taxon>
        <taxon>fabids</taxon>
        <taxon>Fagales</taxon>
        <taxon>Juglandaceae</taxon>
        <taxon>Juglans</taxon>
    </lineage>
</organism>
<dbReference type="OrthoDB" id="2162994at2759"/>
<keyword evidence="1" id="KW-0479">Metal-binding</keyword>
<evidence type="ECO:0000256" key="6">
    <source>
        <dbReference type="ARBA" id="ARBA00023163"/>
    </source>
</evidence>
<gene>
    <name evidence="10" type="primary">LOC108994480</name>
</gene>
<dbReference type="Proteomes" id="UP000235220">
    <property type="component" value="Chromosome 5"/>
</dbReference>
<dbReference type="GO" id="GO:0006357">
    <property type="term" value="P:regulation of transcription by RNA polymerase II"/>
    <property type="evidence" value="ECO:0000318"/>
    <property type="project" value="GO_Central"/>
</dbReference>
<feature type="region of interest" description="Disordered" evidence="8">
    <location>
        <begin position="48"/>
        <end position="67"/>
    </location>
</feature>
<dbReference type="GO" id="GO:0000976">
    <property type="term" value="F:transcription cis-regulatory region binding"/>
    <property type="evidence" value="ECO:0000318"/>
    <property type="project" value="GO_Central"/>
</dbReference>
<dbReference type="Pfam" id="PF00320">
    <property type="entry name" value="GATA"/>
    <property type="match status" value="1"/>
</dbReference>
<dbReference type="GeneID" id="108994480"/>
<keyword evidence="4" id="KW-0805">Transcription regulation</keyword>
<dbReference type="CDD" id="cd00202">
    <property type="entry name" value="ZnF_GATA"/>
    <property type="match status" value="1"/>
</dbReference>
<feature type="region of interest" description="Disordered" evidence="8">
    <location>
        <begin position="108"/>
        <end position="127"/>
    </location>
</feature>
<sequence>MKINDPWLANPNYMNSTGVLGHHPYNYYSNIQPPPAPQMNEYVLLNPSSRTLGNGSSSSRRQCNTNYNDPNKRCTNYNCGTNNTPMWRKGPLGPKSLCNACGIKYRKDEERKKARDAAESSGTSSRD</sequence>
<evidence type="ECO:0000313" key="9">
    <source>
        <dbReference type="Proteomes" id="UP000235220"/>
    </source>
</evidence>
<dbReference type="Gramene" id="Jr05_15780_p1">
    <property type="protein sequence ID" value="cds.Jr05_15780_p1"/>
    <property type="gene ID" value="Jr05_15780"/>
</dbReference>
<comment type="similarity">
    <text evidence="7">Belongs to the type IV zinc-finger family. Class B subfamily.</text>
</comment>
<dbReference type="PANTHER" id="PTHR46813">
    <property type="entry name" value="GATA TRANSCRIPTION FACTOR 18"/>
    <property type="match status" value="1"/>
</dbReference>
<dbReference type="InterPro" id="IPR013088">
    <property type="entry name" value="Znf_NHR/GATA"/>
</dbReference>
<evidence type="ECO:0000256" key="2">
    <source>
        <dbReference type="ARBA" id="ARBA00022771"/>
    </source>
</evidence>
<dbReference type="GO" id="GO:0030154">
    <property type="term" value="P:cell differentiation"/>
    <property type="evidence" value="ECO:0000318"/>
    <property type="project" value="GO_Central"/>
</dbReference>
<accession>A0A2I4F0S2</accession>
<evidence type="ECO:0000256" key="1">
    <source>
        <dbReference type="ARBA" id="ARBA00022723"/>
    </source>
</evidence>
<dbReference type="KEGG" id="jre:108994480"/>
<dbReference type="RefSeq" id="XP_018825247.1">
    <property type="nucleotide sequence ID" value="XM_018969702.2"/>
</dbReference>
<keyword evidence="9" id="KW-1185">Reference proteome</keyword>
<evidence type="ECO:0000313" key="10">
    <source>
        <dbReference type="RefSeq" id="XP_018825247.1"/>
    </source>
</evidence>
<evidence type="ECO:0000256" key="5">
    <source>
        <dbReference type="ARBA" id="ARBA00023125"/>
    </source>
</evidence>
<feature type="compositionally biased region" description="Low complexity" evidence="8">
    <location>
        <begin position="48"/>
        <end position="61"/>
    </location>
</feature>
<proteinExistence type="inferred from homology"/>
<keyword evidence="5" id="KW-0238">DNA-binding</keyword>
<dbReference type="SMART" id="SM00401">
    <property type="entry name" value="ZnF_GATA"/>
    <property type="match status" value="1"/>
</dbReference>
<dbReference type="PANTHER" id="PTHR46813:SF16">
    <property type="entry name" value="GATA TRANSCRIPTION FACTOR 18"/>
    <property type="match status" value="1"/>
</dbReference>
<keyword evidence="3" id="KW-0862">Zinc</keyword>
<dbReference type="GO" id="GO:0005634">
    <property type="term" value="C:nucleus"/>
    <property type="evidence" value="ECO:0000318"/>
    <property type="project" value="GO_Central"/>
</dbReference>
<feature type="compositionally biased region" description="Basic and acidic residues" evidence="8">
    <location>
        <begin position="108"/>
        <end position="118"/>
    </location>
</feature>
<dbReference type="InterPro" id="IPR000679">
    <property type="entry name" value="Znf_GATA"/>
</dbReference>
<keyword evidence="2" id="KW-0863">Zinc-finger</keyword>
<dbReference type="AlphaFoldDB" id="A0A2I4F0S2"/>
<keyword evidence="6" id="KW-0804">Transcription</keyword>
<evidence type="ECO:0000256" key="7">
    <source>
        <dbReference type="ARBA" id="ARBA00024019"/>
    </source>
</evidence>
<dbReference type="Gene3D" id="3.30.50.10">
    <property type="entry name" value="Erythroid Transcription Factor GATA-1, subunit A"/>
    <property type="match status" value="1"/>
</dbReference>
<dbReference type="GO" id="GO:0008270">
    <property type="term" value="F:zinc ion binding"/>
    <property type="evidence" value="ECO:0007669"/>
    <property type="project" value="UniProtKB-KW"/>
</dbReference>
<evidence type="ECO:0000256" key="4">
    <source>
        <dbReference type="ARBA" id="ARBA00023015"/>
    </source>
</evidence>
<dbReference type="SUPFAM" id="SSF57716">
    <property type="entry name" value="Glucocorticoid receptor-like (DNA-binding domain)"/>
    <property type="match status" value="1"/>
</dbReference>
<dbReference type="PROSITE" id="PS50114">
    <property type="entry name" value="GATA_ZN_FINGER_2"/>
    <property type="match status" value="1"/>
</dbReference>